<dbReference type="EMBL" id="BA000039">
    <property type="protein sequence ID" value="BAC09203.1"/>
    <property type="molecule type" value="Genomic_DNA"/>
</dbReference>
<dbReference type="Proteomes" id="UP000000440">
    <property type="component" value="Chromosome"/>
</dbReference>
<dbReference type="PATRIC" id="fig|197221.4.peg.1732"/>
<keyword evidence="1" id="KW-1133">Transmembrane helix</keyword>
<protein>
    <submittedName>
        <fullName evidence="2">Tll1651 protein</fullName>
    </submittedName>
</protein>
<feature type="transmembrane region" description="Helical" evidence="1">
    <location>
        <begin position="59"/>
        <end position="84"/>
    </location>
</feature>
<feature type="transmembrane region" description="Helical" evidence="1">
    <location>
        <begin position="170"/>
        <end position="190"/>
    </location>
</feature>
<reference evidence="2 3" key="1">
    <citation type="journal article" date="2002" name="DNA Res.">
        <title>Complete genome structure of the thermophilic cyanobacterium Thermosynechococcus elongatus BP-1.</title>
        <authorList>
            <person name="Nakamura Y."/>
            <person name="Kaneko T."/>
            <person name="Sato S."/>
            <person name="Ikeuchi M."/>
            <person name="Katoh H."/>
            <person name="Sasamoto S."/>
            <person name="Watanabe A."/>
            <person name="Iriguchi M."/>
            <person name="Kawashima K."/>
            <person name="Kimura T."/>
            <person name="Kishida Y."/>
            <person name="Kiyokawa C."/>
            <person name="Kohara M."/>
            <person name="Matsumoto M."/>
            <person name="Matsuno A."/>
            <person name="Nakazaki N."/>
            <person name="Shimpo S."/>
            <person name="Sugimoto M."/>
            <person name="Takeuchi C."/>
            <person name="Yamada M."/>
            <person name="Tabata S."/>
        </authorList>
    </citation>
    <scope>NUCLEOTIDE SEQUENCE [LARGE SCALE GENOMIC DNA]</scope>
    <source>
        <strain evidence="3">IAM M-273 / NIES-2133 / BP-1</strain>
    </source>
</reference>
<keyword evidence="3" id="KW-1185">Reference proteome</keyword>
<gene>
    <name evidence="2" type="ordered locus">tll1651</name>
</gene>
<dbReference type="STRING" id="197221.gene:10748253"/>
<dbReference type="KEGG" id="tel:tll1651"/>
<feature type="transmembrane region" description="Helical" evidence="1">
    <location>
        <begin position="134"/>
        <end position="158"/>
    </location>
</feature>
<accession>Q8DID9</accession>
<dbReference type="eggNOG" id="ENOG502Z8HF">
    <property type="taxonomic scope" value="Bacteria"/>
</dbReference>
<feature type="transmembrane region" description="Helical" evidence="1">
    <location>
        <begin position="202"/>
        <end position="220"/>
    </location>
</feature>
<evidence type="ECO:0000256" key="1">
    <source>
        <dbReference type="SAM" id="Phobius"/>
    </source>
</evidence>
<organism evidence="2 3">
    <name type="scientific">Thermosynechococcus vestitus (strain NIES-2133 / IAM M-273 / BP-1)</name>
    <dbReference type="NCBI Taxonomy" id="197221"/>
    <lineage>
        <taxon>Bacteria</taxon>
        <taxon>Bacillati</taxon>
        <taxon>Cyanobacteriota</taxon>
        <taxon>Cyanophyceae</taxon>
        <taxon>Acaryochloridales</taxon>
        <taxon>Thermosynechococcaceae</taxon>
        <taxon>Thermosynechococcus</taxon>
    </lineage>
</organism>
<name>Q8DID9_THEVB</name>
<keyword evidence="1" id="KW-0812">Transmembrane</keyword>
<dbReference type="RefSeq" id="WP_011057488.1">
    <property type="nucleotide sequence ID" value="NC_004113.1"/>
</dbReference>
<proteinExistence type="predicted"/>
<feature type="transmembrane region" description="Helical" evidence="1">
    <location>
        <begin position="96"/>
        <end position="114"/>
    </location>
</feature>
<dbReference type="PANTHER" id="PTHR36009">
    <property type="match status" value="1"/>
</dbReference>
<dbReference type="EnsemblBacteria" id="BAC09203">
    <property type="protein sequence ID" value="BAC09203"/>
    <property type="gene ID" value="BAC09203"/>
</dbReference>
<dbReference type="AlphaFoldDB" id="Q8DID9"/>
<evidence type="ECO:0000313" key="2">
    <source>
        <dbReference type="EMBL" id="BAC09203.1"/>
    </source>
</evidence>
<feature type="transmembrane region" description="Helical" evidence="1">
    <location>
        <begin position="21"/>
        <end position="39"/>
    </location>
</feature>
<sequence length="232" mass="26309">MTVEETAIRSPLANAYPVLRLFLAVLWVGLIVYSFGFAPPDQPQTLTLIQRLATGNWQGINPLIVSLFNLMGVWPLIYTALLVVDGQGQRFPAWPFAAFSFVVGAFALLPYLILRQPAPLFTAELNRGVRLWESRITGIGIFLLAIVLLSYGLFAGDWQDFWQQWHSSRFIHVMTLDFCLLSLLLPVLLVDDWQRRGLEKSPWRWWSLVPFVGALGYLLLRPPLILSKKSVA</sequence>
<keyword evidence="1" id="KW-0472">Membrane</keyword>
<dbReference type="PANTHER" id="PTHR36009:SF3">
    <property type="entry name" value="TRANSMEMBRANE PROTEIN"/>
    <property type="match status" value="1"/>
</dbReference>
<evidence type="ECO:0000313" key="3">
    <source>
        <dbReference type="Proteomes" id="UP000000440"/>
    </source>
</evidence>